<feature type="short sequence motif" description="Histidine triad motif" evidence="1">
    <location>
        <begin position="106"/>
        <end position="110"/>
    </location>
</feature>
<dbReference type="InterPro" id="IPR011146">
    <property type="entry name" value="HIT-like"/>
</dbReference>
<dbReference type="Proteomes" id="UP001596035">
    <property type="component" value="Unassembled WGS sequence"/>
</dbReference>
<feature type="domain" description="HIT" evidence="2">
    <location>
        <begin position="21"/>
        <end position="121"/>
    </location>
</feature>
<dbReference type="PANTHER" id="PTHR46648:SF1">
    <property type="entry name" value="ADENOSINE 5'-MONOPHOSPHORAMIDASE HNT1"/>
    <property type="match status" value="1"/>
</dbReference>
<dbReference type="SUPFAM" id="SSF54197">
    <property type="entry name" value="HIT-like"/>
    <property type="match status" value="1"/>
</dbReference>
<dbReference type="RefSeq" id="WP_344560049.1">
    <property type="nucleotide sequence ID" value="NZ_BAAATG010000016.1"/>
</dbReference>
<dbReference type="EC" id="2.1.1.-" evidence="3"/>
<keyword evidence="3" id="KW-0808">Transferase</keyword>
<keyword evidence="3" id="KW-0489">Methyltransferase</keyword>
<dbReference type="InterPro" id="IPR001310">
    <property type="entry name" value="Histidine_triad_HIT"/>
</dbReference>
<evidence type="ECO:0000259" key="2">
    <source>
        <dbReference type="PROSITE" id="PS51084"/>
    </source>
</evidence>
<dbReference type="InterPro" id="IPR036265">
    <property type="entry name" value="HIT-like_sf"/>
</dbReference>
<dbReference type="GO" id="GO:0032259">
    <property type="term" value="P:methylation"/>
    <property type="evidence" value="ECO:0007669"/>
    <property type="project" value="UniProtKB-KW"/>
</dbReference>
<gene>
    <name evidence="3" type="ORF">ACFPWV_24900</name>
</gene>
<sequence length="154" mass="15905">MHHPASAGPNNLPAPGPGDCPFCAIVAGRASATIVRRWPDALAIVPLSAVTAGHMLVIPKEHVADVGVDPAVSAATMRRAAELAGDMGACNIITSRGGLATQTVFHLHLHVLPRRRRDGLKLPWAADKGTGNCAAAENAESRVLAEGNGVSNCR</sequence>
<evidence type="ECO:0000256" key="1">
    <source>
        <dbReference type="PROSITE-ProRule" id="PRU00464"/>
    </source>
</evidence>
<accession>A0ABW0DZW2</accession>
<proteinExistence type="predicted"/>
<name>A0ABW0DZW2_9ACTN</name>
<comment type="caution">
    <text evidence="3">The sequence shown here is derived from an EMBL/GenBank/DDBJ whole genome shotgun (WGS) entry which is preliminary data.</text>
</comment>
<dbReference type="EMBL" id="JBHSKN010000021">
    <property type="protein sequence ID" value="MFC5243114.1"/>
    <property type="molecule type" value="Genomic_DNA"/>
</dbReference>
<reference evidence="4" key="1">
    <citation type="journal article" date="2019" name="Int. J. Syst. Evol. Microbiol.">
        <title>The Global Catalogue of Microorganisms (GCM) 10K type strain sequencing project: providing services to taxonomists for standard genome sequencing and annotation.</title>
        <authorList>
            <consortium name="The Broad Institute Genomics Platform"/>
            <consortium name="The Broad Institute Genome Sequencing Center for Infectious Disease"/>
            <person name="Wu L."/>
            <person name="Ma J."/>
        </authorList>
    </citation>
    <scope>NUCLEOTIDE SEQUENCE [LARGE SCALE GENOMIC DNA]</scope>
    <source>
        <strain evidence="4">CGMCC 4.7131</strain>
    </source>
</reference>
<dbReference type="Gene3D" id="3.30.428.10">
    <property type="entry name" value="HIT-like"/>
    <property type="match status" value="1"/>
</dbReference>
<dbReference type="Pfam" id="PF01230">
    <property type="entry name" value="HIT"/>
    <property type="match status" value="1"/>
</dbReference>
<protein>
    <submittedName>
        <fullName evidence="3">HIT family protein</fullName>
        <ecNumber evidence="3">2.1.1.-</ecNumber>
    </submittedName>
</protein>
<evidence type="ECO:0000313" key="4">
    <source>
        <dbReference type="Proteomes" id="UP001596035"/>
    </source>
</evidence>
<dbReference type="PROSITE" id="PS51084">
    <property type="entry name" value="HIT_2"/>
    <property type="match status" value="1"/>
</dbReference>
<dbReference type="PANTHER" id="PTHR46648">
    <property type="entry name" value="HIT FAMILY PROTEIN 1"/>
    <property type="match status" value="1"/>
</dbReference>
<evidence type="ECO:0000313" key="3">
    <source>
        <dbReference type="EMBL" id="MFC5243114.1"/>
    </source>
</evidence>
<organism evidence="3 4">
    <name type="scientific">Streptomyces atrovirens</name>
    <dbReference type="NCBI Taxonomy" id="285556"/>
    <lineage>
        <taxon>Bacteria</taxon>
        <taxon>Bacillati</taxon>
        <taxon>Actinomycetota</taxon>
        <taxon>Actinomycetes</taxon>
        <taxon>Kitasatosporales</taxon>
        <taxon>Streptomycetaceae</taxon>
        <taxon>Streptomyces</taxon>
    </lineage>
</organism>
<dbReference type="GO" id="GO:0008168">
    <property type="term" value="F:methyltransferase activity"/>
    <property type="evidence" value="ECO:0007669"/>
    <property type="project" value="UniProtKB-KW"/>
</dbReference>
<keyword evidence="4" id="KW-1185">Reference proteome</keyword>
<dbReference type="PRINTS" id="PR00332">
    <property type="entry name" value="HISTRIAD"/>
</dbReference>